<comment type="caution">
    <text evidence="9">The sequence shown here is derived from an EMBL/GenBank/DDBJ whole genome shotgun (WGS) entry which is preliminary data.</text>
</comment>
<reference evidence="9 10" key="1">
    <citation type="journal article" date="2016" name="Nat. Commun.">
        <title>Thousands of microbial genomes shed light on interconnected biogeochemical processes in an aquifer system.</title>
        <authorList>
            <person name="Anantharaman K."/>
            <person name="Brown C.T."/>
            <person name="Hug L.A."/>
            <person name="Sharon I."/>
            <person name="Castelle C.J."/>
            <person name="Probst A.J."/>
            <person name="Thomas B.C."/>
            <person name="Singh A."/>
            <person name="Wilkins M.J."/>
            <person name="Karaoz U."/>
            <person name="Brodie E.L."/>
            <person name="Williams K.H."/>
            <person name="Hubbard S.S."/>
            <person name="Banfield J.F."/>
        </authorList>
    </citation>
    <scope>NUCLEOTIDE SEQUENCE [LARGE SCALE GENOMIC DNA]</scope>
</reference>
<sequence length="224" mass="25529">MCGSYSIVPGDKFYQRFNISQALDSLKSNYNVKPGYMMPVITGKMLSLMKWGLIPSWAKDPSIGYKMINARAESVMEKPSFRKPFAKQRCLIPASGFYEWQKAGIEKLPFFIRLKSVDLFSFAGLYDIWKDARGKEISSYTIITTGPNELIAPIHNRMPVILEKESEENWLEESADMSKLIGMLKPFPENKMEAYPVSRAVNYGGNNSEELIKPVKTEKQVTLF</sequence>
<keyword evidence="3" id="KW-0227">DNA damage</keyword>
<proteinExistence type="inferred from homology"/>
<dbReference type="GO" id="GO:0106300">
    <property type="term" value="P:protein-DNA covalent cross-linking repair"/>
    <property type="evidence" value="ECO:0007669"/>
    <property type="project" value="InterPro"/>
</dbReference>
<dbReference type="GO" id="GO:0003697">
    <property type="term" value="F:single-stranded DNA binding"/>
    <property type="evidence" value="ECO:0007669"/>
    <property type="project" value="InterPro"/>
</dbReference>
<dbReference type="EMBL" id="MFJM01000048">
    <property type="protein sequence ID" value="OGG17101.1"/>
    <property type="molecule type" value="Genomic_DNA"/>
</dbReference>
<organism evidence="9 10">
    <name type="scientific">Candidatus Gottesmanbacteria bacterium RIFCSPHIGHO2_02_FULL_39_14</name>
    <dbReference type="NCBI Taxonomy" id="1798383"/>
    <lineage>
        <taxon>Bacteria</taxon>
        <taxon>Candidatus Gottesmaniibacteriota</taxon>
    </lineage>
</organism>
<keyword evidence="4 8" id="KW-0378">Hydrolase</keyword>
<evidence type="ECO:0000313" key="10">
    <source>
        <dbReference type="Proteomes" id="UP000176253"/>
    </source>
</evidence>
<accession>A0A1F5ZXC9</accession>
<keyword evidence="5" id="KW-0190">Covalent protein-DNA linkage</keyword>
<evidence type="ECO:0000256" key="7">
    <source>
        <dbReference type="ARBA" id="ARBA00023239"/>
    </source>
</evidence>
<keyword evidence="7" id="KW-0456">Lyase</keyword>
<protein>
    <recommendedName>
        <fullName evidence="8">Abasic site processing protein</fullName>
        <ecNumber evidence="8">3.4.-.-</ecNumber>
    </recommendedName>
</protein>
<dbReference type="EC" id="3.4.-.-" evidence="8"/>
<dbReference type="GO" id="GO:0016829">
    <property type="term" value="F:lyase activity"/>
    <property type="evidence" value="ECO:0007669"/>
    <property type="project" value="UniProtKB-KW"/>
</dbReference>
<dbReference type="STRING" id="1798383.A3D78_06400"/>
<keyword evidence="6" id="KW-0238">DNA-binding</keyword>
<dbReference type="GO" id="GO:0006508">
    <property type="term" value="P:proteolysis"/>
    <property type="evidence" value="ECO:0007669"/>
    <property type="project" value="UniProtKB-KW"/>
</dbReference>
<name>A0A1F5ZXC9_9BACT</name>
<evidence type="ECO:0000256" key="2">
    <source>
        <dbReference type="ARBA" id="ARBA00022670"/>
    </source>
</evidence>
<keyword evidence="2 8" id="KW-0645">Protease</keyword>
<dbReference type="PANTHER" id="PTHR13604">
    <property type="entry name" value="DC12-RELATED"/>
    <property type="match status" value="1"/>
</dbReference>
<dbReference type="InterPro" id="IPR003738">
    <property type="entry name" value="SRAP"/>
</dbReference>
<evidence type="ECO:0000256" key="4">
    <source>
        <dbReference type="ARBA" id="ARBA00022801"/>
    </source>
</evidence>
<evidence type="ECO:0000256" key="6">
    <source>
        <dbReference type="ARBA" id="ARBA00023125"/>
    </source>
</evidence>
<evidence type="ECO:0000313" key="9">
    <source>
        <dbReference type="EMBL" id="OGG17101.1"/>
    </source>
</evidence>
<evidence type="ECO:0000256" key="3">
    <source>
        <dbReference type="ARBA" id="ARBA00022763"/>
    </source>
</evidence>
<dbReference type="SUPFAM" id="SSF143081">
    <property type="entry name" value="BB1717-like"/>
    <property type="match status" value="1"/>
</dbReference>
<dbReference type="GO" id="GO:0008233">
    <property type="term" value="F:peptidase activity"/>
    <property type="evidence" value="ECO:0007669"/>
    <property type="project" value="UniProtKB-KW"/>
</dbReference>
<comment type="similarity">
    <text evidence="1 8">Belongs to the SOS response-associated peptidase family.</text>
</comment>
<evidence type="ECO:0000256" key="5">
    <source>
        <dbReference type="ARBA" id="ARBA00023124"/>
    </source>
</evidence>
<dbReference type="Pfam" id="PF02586">
    <property type="entry name" value="SRAP"/>
    <property type="match status" value="1"/>
</dbReference>
<dbReference type="Proteomes" id="UP000176253">
    <property type="component" value="Unassembled WGS sequence"/>
</dbReference>
<dbReference type="Gene3D" id="3.90.1680.10">
    <property type="entry name" value="SOS response associated peptidase-like"/>
    <property type="match status" value="1"/>
</dbReference>
<dbReference type="PANTHER" id="PTHR13604:SF0">
    <property type="entry name" value="ABASIC SITE PROCESSING PROTEIN HMCES"/>
    <property type="match status" value="1"/>
</dbReference>
<evidence type="ECO:0000256" key="8">
    <source>
        <dbReference type="RuleBase" id="RU364100"/>
    </source>
</evidence>
<evidence type="ECO:0000256" key="1">
    <source>
        <dbReference type="ARBA" id="ARBA00008136"/>
    </source>
</evidence>
<gene>
    <name evidence="9" type="ORF">A3D78_06400</name>
</gene>
<dbReference type="InterPro" id="IPR036590">
    <property type="entry name" value="SRAP-like"/>
</dbReference>
<dbReference type="AlphaFoldDB" id="A0A1F5ZXC9"/>